<accession>A0A7G6X8X3</accession>
<dbReference type="KEGG" id="kqi:F1D05_38325"/>
<reference evidence="1 2" key="2">
    <citation type="journal article" date="2020" name="Microbiol. Resour. Announc.">
        <title>Antarctic desert soil bacteria exhibit high novel natural product potential, evaluated through long-read genome sequencing and comparative genomics.</title>
        <authorList>
            <person name="Benaud N."/>
            <person name="Edwards R.J."/>
            <person name="Amos T.G."/>
            <person name="D'Agostino P.M."/>
            <person name="Gutierrez-Chavez C."/>
            <person name="Montgomery K."/>
            <person name="Nicetic I."/>
            <person name="Ferrari B.C."/>
        </authorList>
    </citation>
    <scope>NUCLEOTIDE SEQUENCE [LARGE SCALE GENOMIC DNA]</scope>
    <source>
        <strain evidence="1 2">SPB151</strain>
    </source>
</reference>
<gene>
    <name evidence="1" type="ORF">F1D05_38325</name>
</gene>
<protein>
    <submittedName>
        <fullName evidence="1">Uncharacterized protein</fullName>
    </submittedName>
</protein>
<proteinExistence type="predicted"/>
<dbReference type="AlphaFoldDB" id="A0A7G6X8X3"/>
<dbReference type="Proteomes" id="UP000515563">
    <property type="component" value="Chromosome"/>
</dbReference>
<sequence>MPPPVVGAYDRPWADEDLQLALWCCYELHYRGFDDVDKAAQWDLDILAFRAEVERPWLDWLCATYLPANATGQVSRVLRELVDHDDGPALAAYLRRHAKRGRDSLAQSGAVSTVCSG</sequence>
<reference evidence="2" key="1">
    <citation type="submission" date="2019-09" db="EMBL/GenBank/DDBJ databases">
        <title>Antimicrobial potential of Antarctic Bacteria.</title>
        <authorList>
            <person name="Benaud N."/>
            <person name="Edwards R.J."/>
            <person name="Ferrari B.C."/>
        </authorList>
    </citation>
    <scope>NUCLEOTIDE SEQUENCE [LARGE SCALE GENOMIC DNA]</scope>
    <source>
        <strain evidence="2">SPB151</strain>
    </source>
</reference>
<dbReference type="EMBL" id="CP043661">
    <property type="protein sequence ID" value="QNE22688.1"/>
    <property type="molecule type" value="Genomic_DNA"/>
</dbReference>
<keyword evidence="2" id="KW-1185">Reference proteome</keyword>
<evidence type="ECO:0000313" key="1">
    <source>
        <dbReference type="EMBL" id="QNE22688.1"/>
    </source>
</evidence>
<evidence type="ECO:0000313" key="2">
    <source>
        <dbReference type="Proteomes" id="UP000515563"/>
    </source>
</evidence>
<name>A0A7G6X8X3_9ACTN</name>
<organism evidence="1 2">
    <name type="scientific">Kribbella qitaiheensis</name>
    <dbReference type="NCBI Taxonomy" id="1544730"/>
    <lineage>
        <taxon>Bacteria</taxon>
        <taxon>Bacillati</taxon>
        <taxon>Actinomycetota</taxon>
        <taxon>Actinomycetes</taxon>
        <taxon>Propionibacteriales</taxon>
        <taxon>Kribbellaceae</taxon>
        <taxon>Kribbella</taxon>
    </lineage>
</organism>
<dbReference type="RefSeq" id="WP_185445105.1">
    <property type="nucleotide sequence ID" value="NZ_CP043661.1"/>
</dbReference>